<comment type="caution">
    <text evidence="11">The sequence shown here is derived from an EMBL/GenBank/DDBJ whole genome shotgun (WGS) entry which is preliminary data.</text>
</comment>
<evidence type="ECO:0000256" key="8">
    <source>
        <dbReference type="HAMAP-Rule" id="MF_03226"/>
    </source>
</evidence>
<comment type="subcellular location">
    <subcellularLocation>
        <location evidence="1 8">Nucleus</location>
    </subcellularLocation>
</comment>
<feature type="coiled-coil region" evidence="9">
    <location>
        <begin position="84"/>
        <end position="137"/>
    </location>
</feature>
<accession>A0A7D9ISJ3</accession>
<dbReference type="InterPro" id="IPR007590">
    <property type="entry name" value="Saf4/Yju2"/>
</dbReference>
<dbReference type="HAMAP" id="MF_03226">
    <property type="entry name" value="YJU2"/>
    <property type="match status" value="1"/>
</dbReference>
<keyword evidence="4 8" id="KW-0747">Spliceosome</keyword>
<dbReference type="Proteomes" id="UP001152795">
    <property type="component" value="Unassembled WGS sequence"/>
</dbReference>
<reference evidence="11" key="1">
    <citation type="submission" date="2020-04" db="EMBL/GenBank/DDBJ databases">
        <authorList>
            <person name="Alioto T."/>
            <person name="Alioto T."/>
            <person name="Gomez Garrido J."/>
        </authorList>
    </citation>
    <scope>NUCLEOTIDE SEQUENCE</scope>
    <source>
        <strain evidence="11">A484AB</strain>
    </source>
</reference>
<evidence type="ECO:0000256" key="5">
    <source>
        <dbReference type="ARBA" id="ARBA00022833"/>
    </source>
</evidence>
<evidence type="ECO:0000256" key="7">
    <source>
        <dbReference type="ARBA" id="ARBA00023242"/>
    </source>
</evidence>
<feature type="region of interest" description="Disordered" evidence="10">
    <location>
        <begin position="163"/>
        <end position="242"/>
    </location>
</feature>
<keyword evidence="3 8" id="KW-0479">Metal-binding</keyword>
<feature type="compositionally biased region" description="Basic and acidic residues" evidence="10">
    <location>
        <begin position="226"/>
        <end position="242"/>
    </location>
</feature>
<keyword evidence="6" id="KW-0508">mRNA splicing</keyword>
<dbReference type="GO" id="GO:0071006">
    <property type="term" value="C:U2-type catalytic step 1 spliceosome"/>
    <property type="evidence" value="ECO:0007669"/>
    <property type="project" value="UniProtKB-UniRule"/>
</dbReference>
<feature type="binding site" evidence="8">
    <location>
        <position position="63"/>
    </location>
    <ligand>
        <name>Zn(2+)</name>
        <dbReference type="ChEBI" id="CHEBI:29105"/>
    </ligand>
</feature>
<evidence type="ECO:0000256" key="1">
    <source>
        <dbReference type="ARBA" id="ARBA00004123"/>
    </source>
</evidence>
<feature type="binding site" evidence="8">
    <location>
        <position position="23"/>
    </location>
    <ligand>
        <name>Zn(2+)</name>
        <dbReference type="ChEBI" id="CHEBI:29105"/>
    </ligand>
</feature>
<name>A0A7D9ISJ3_PARCT</name>
<dbReference type="OrthoDB" id="674963at2759"/>
<evidence type="ECO:0000313" key="11">
    <source>
        <dbReference type="EMBL" id="CAB4012534.1"/>
    </source>
</evidence>
<dbReference type="Pfam" id="PF04502">
    <property type="entry name" value="Saf4_Yju2"/>
    <property type="match status" value="1"/>
</dbReference>
<dbReference type="AlphaFoldDB" id="A0A7D9ISJ3"/>
<comment type="subunit">
    <text evidence="8">Component of the spliceosome. Present in the activated B complex, the catalytically activated B* complex which catalyzes the branching, the catalytic step 1 C complex catalyzing the exon ligation, and the postcatalytic P complex containing the ligated exons (mRNA) and the excised lariat intron.</text>
</comment>
<sequence length="310" mass="35257">MKYMNYVLYSKSCKIKYLNISRCSTCGEYIYKGKKFNARKETVLTETYLGLEIYRFYIRCPRCISEITFKTDPENTDYVAEKGATRNFQAIKRAEDEEERLKKEREEEELNNPMKALENRTKESKQEMDILEKLEELRDLNARHASVDHEMLLQQNMKYAKQVEERQAEEDEELVQSVFGRKRLEKRLESDSSDSEDEGIKGKLKRQHPGKDVEQTGKATDLLVEESAKTSEPSEKKLKSWEKSVGTLNKVSLVSLVKKKTTPSTGEGRKTSAGHVVASSGSNNTARVSSAAVGLSLVGNYSSSDSSDET</sequence>
<evidence type="ECO:0000256" key="2">
    <source>
        <dbReference type="ARBA" id="ARBA00022664"/>
    </source>
</evidence>
<keyword evidence="12" id="KW-1185">Reference proteome</keyword>
<evidence type="ECO:0000313" key="12">
    <source>
        <dbReference type="Proteomes" id="UP001152795"/>
    </source>
</evidence>
<feature type="binding site" evidence="8">
    <location>
        <position position="26"/>
    </location>
    <ligand>
        <name>Zn(2+)</name>
        <dbReference type="ChEBI" id="CHEBI:29105"/>
    </ligand>
</feature>
<keyword evidence="5 8" id="KW-0862">Zinc</keyword>
<evidence type="ECO:0000256" key="6">
    <source>
        <dbReference type="ARBA" id="ARBA00023187"/>
    </source>
</evidence>
<proteinExistence type="inferred from homology"/>
<dbReference type="GO" id="GO:0046872">
    <property type="term" value="F:metal ion binding"/>
    <property type="evidence" value="ECO:0007669"/>
    <property type="project" value="UniProtKB-KW"/>
</dbReference>
<evidence type="ECO:0000256" key="3">
    <source>
        <dbReference type="ARBA" id="ARBA00022723"/>
    </source>
</evidence>
<keyword evidence="7 8" id="KW-0539">Nucleus</keyword>
<dbReference type="PANTHER" id="PTHR12111">
    <property type="entry name" value="SPLICING FACTOR YJU2"/>
    <property type="match status" value="1"/>
</dbReference>
<gene>
    <name evidence="11" type="ORF">PACLA_8A009917</name>
</gene>
<dbReference type="InterPro" id="IPR043701">
    <property type="entry name" value="Yju2"/>
</dbReference>
<protein>
    <recommendedName>
        <fullName evidence="8">Splicing factor YJU2</fullName>
    </recommendedName>
</protein>
<comment type="similarity">
    <text evidence="8">Belongs to the CWC16 family. YJU2 subfamily.</text>
</comment>
<organism evidence="11 12">
    <name type="scientific">Paramuricea clavata</name>
    <name type="common">Red gorgonian</name>
    <name type="synonym">Violescent sea-whip</name>
    <dbReference type="NCBI Taxonomy" id="317549"/>
    <lineage>
        <taxon>Eukaryota</taxon>
        <taxon>Metazoa</taxon>
        <taxon>Cnidaria</taxon>
        <taxon>Anthozoa</taxon>
        <taxon>Octocorallia</taxon>
        <taxon>Malacalcyonacea</taxon>
        <taxon>Plexauridae</taxon>
        <taxon>Paramuricea</taxon>
    </lineage>
</organism>
<evidence type="ECO:0000256" key="4">
    <source>
        <dbReference type="ARBA" id="ARBA00022728"/>
    </source>
</evidence>
<dbReference type="PANTHER" id="PTHR12111:SF1">
    <property type="entry name" value="SPLICING FACTOR YJU2"/>
    <property type="match status" value="1"/>
</dbReference>
<keyword evidence="9" id="KW-0175">Coiled coil</keyword>
<keyword evidence="2" id="KW-0507">mRNA processing</keyword>
<feature type="region of interest" description="Disordered" evidence="10">
    <location>
        <begin position="259"/>
        <end position="287"/>
    </location>
</feature>
<dbReference type="GO" id="GO:0000349">
    <property type="term" value="P:generation of catalytic spliceosome for first transesterification step"/>
    <property type="evidence" value="ECO:0007669"/>
    <property type="project" value="UniProtKB-UniRule"/>
</dbReference>
<feature type="binding site" evidence="8">
    <location>
        <position position="60"/>
    </location>
    <ligand>
        <name>Zn(2+)</name>
        <dbReference type="ChEBI" id="CHEBI:29105"/>
    </ligand>
</feature>
<comment type="function">
    <text evidence="8">Part of the spliceosome which catalyzes two sequential transesterification reactions, first the excision of the non-coding intron from pre-mRNA and then the ligation of the coding exons to form the mature mRNA. Plays a role in stabilizing the structure of the spliceosome catalytic core and docking of the branch helix into the active site, producing 5'-exon and lariat intron-3'-intermediates.</text>
</comment>
<evidence type="ECO:0000256" key="10">
    <source>
        <dbReference type="SAM" id="MobiDB-lite"/>
    </source>
</evidence>
<dbReference type="EMBL" id="CACRXK020007547">
    <property type="protein sequence ID" value="CAB4012534.1"/>
    <property type="molecule type" value="Genomic_DNA"/>
</dbReference>
<evidence type="ECO:0000256" key="9">
    <source>
        <dbReference type="SAM" id="Coils"/>
    </source>
</evidence>